<dbReference type="Gene3D" id="1.10.443.10">
    <property type="entry name" value="Intergrase catalytic core"/>
    <property type="match status" value="1"/>
</dbReference>
<proteinExistence type="predicted"/>
<evidence type="ECO:0000256" key="1">
    <source>
        <dbReference type="ARBA" id="ARBA00023172"/>
    </source>
</evidence>
<evidence type="ECO:0000313" key="3">
    <source>
        <dbReference type="EMBL" id="SEC41383.1"/>
    </source>
</evidence>
<keyword evidence="1" id="KW-0233">DNA recombination</keyword>
<dbReference type="SUPFAM" id="SSF56349">
    <property type="entry name" value="DNA breaking-rejoining enzymes"/>
    <property type="match status" value="1"/>
</dbReference>
<accession>A0A1H4SB44</accession>
<dbReference type="AlphaFoldDB" id="A0A1H4SB44"/>
<dbReference type="InterPro" id="IPR011010">
    <property type="entry name" value="DNA_brk_join_enz"/>
</dbReference>
<dbReference type="EMBL" id="FNTI01000001">
    <property type="protein sequence ID" value="SEC41383.1"/>
    <property type="molecule type" value="Genomic_DNA"/>
</dbReference>
<evidence type="ECO:0000259" key="2">
    <source>
        <dbReference type="Pfam" id="PF20172"/>
    </source>
</evidence>
<gene>
    <name evidence="3" type="ORF">SAMN05444171_1348</name>
</gene>
<dbReference type="GO" id="GO:0015074">
    <property type="term" value="P:DNA integration"/>
    <property type="evidence" value="ECO:0007669"/>
    <property type="project" value="InterPro"/>
</dbReference>
<dbReference type="InterPro" id="IPR046668">
    <property type="entry name" value="DUF6538"/>
</dbReference>
<dbReference type="GO" id="GO:0003677">
    <property type="term" value="F:DNA binding"/>
    <property type="evidence" value="ECO:0007669"/>
    <property type="project" value="InterPro"/>
</dbReference>
<feature type="domain" description="DUF6538" evidence="2">
    <location>
        <begin position="6"/>
        <end position="57"/>
    </location>
</feature>
<organism evidence="3 4">
    <name type="scientific">Bradyrhizobium lablabi</name>
    <dbReference type="NCBI Taxonomy" id="722472"/>
    <lineage>
        <taxon>Bacteria</taxon>
        <taxon>Pseudomonadati</taxon>
        <taxon>Pseudomonadota</taxon>
        <taxon>Alphaproteobacteria</taxon>
        <taxon>Hyphomicrobiales</taxon>
        <taxon>Nitrobacteraceae</taxon>
        <taxon>Bradyrhizobium</taxon>
    </lineage>
</organism>
<dbReference type="Pfam" id="PF20172">
    <property type="entry name" value="DUF6538"/>
    <property type="match status" value="1"/>
</dbReference>
<reference evidence="3 4" key="1">
    <citation type="submission" date="2016-10" db="EMBL/GenBank/DDBJ databases">
        <authorList>
            <person name="de Groot N.N."/>
        </authorList>
    </citation>
    <scope>NUCLEOTIDE SEQUENCE [LARGE SCALE GENOMIC DNA]</scope>
    <source>
        <strain evidence="3 4">GAS522</strain>
    </source>
</reference>
<dbReference type="GO" id="GO:0006310">
    <property type="term" value="P:DNA recombination"/>
    <property type="evidence" value="ECO:0007669"/>
    <property type="project" value="UniProtKB-KW"/>
</dbReference>
<evidence type="ECO:0000313" key="4">
    <source>
        <dbReference type="Proteomes" id="UP000183208"/>
    </source>
</evidence>
<name>A0A1H4SB44_9BRAD</name>
<protein>
    <recommendedName>
        <fullName evidence="2">DUF6538 domain-containing protein</fullName>
    </recommendedName>
</protein>
<dbReference type="InterPro" id="IPR013762">
    <property type="entry name" value="Integrase-like_cat_sf"/>
</dbReference>
<dbReference type="Proteomes" id="UP000183208">
    <property type="component" value="Unassembled WGS sequence"/>
</dbReference>
<sequence length="613" mass="69819">MASGRYLRRRGHTWFFRFRWPAALAACHISGELILSLKTRDYRCALHRARVLRLGLEGLMTRFTPSKTKSEAEGLVRQWIDAALWRQEARLAETDGFSFLEPDEIKTMDRQDAIELDALMRFGERMFADEQKAKIARALGPGSPGFDAFDGIVSAVGRAIDVPVDRETADGRFYARMILRGHATLLDEMRETIAGIPKQVQASVERPILPNFPFFTHWDEFVATKKSDRKWKRDTADGAEATPRLFKALIGELPFAKIDGSVVGRFRLEYLKLPFDHFHGKKWNKLTTKQVLAAVQKLDEAAKAKIRLTSTTTANKHVINLIEYWDHLALHAKIPRGLDNPFRGHFTAKPRGRAARDEHPMWPTDLDEAFFTSPVYAGCKSIFRRGLPGDEIHRDALFWIPLVGRTMGVREDEICGRLVGDIEWVDTEIGRLPYLKIRNSKTSSSSRDVPLHELILQLGFLEHRCYGRLPDEPLFPELIAQGVEPRRSGAFSGRFTEYRKKTKTYRPGVDFRSYRGNVETALRNVADVNAGWVDELIGHDSPIRRSEGARYTKSIFMANLKRTIDKIIISADLSKLYFTGQHGVCAPGTAEEIVRYTTLAVREMSKKAARRRH</sequence>